<organism evidence="4 5">
    <name type="scientific">Daphnia pulex</name>
    <name type="common">Water flea</name>
    <dbReference type="NCBI Taxonomy" id="6669"/>
    <lineage>
        <taxon>Eukaryota</taxon>
        <taxon>Metazoa</taxon>
        <taxon>Ecdysozoa</taxon>
        <taxon>Arthropoda</taxon>
        <taxon>Crustacea</taxon>
        <taxon>Branchiopoda</taxon>
        <taxon>Diplostraca</taxon>
        <taxon>Cladocera</taxon>
        <taxon>Anomopoda</taxon>
        <taxon>Daphniidae</taxon>
        <taxon>Daphnia</taxon>
    </lineage>
</organism>
<dbReference type="KEGG" id="dpx:DAPPUDRAFT_270546"/>
<feature type="compositionally biased region" description="Basic and acidic residues" evidence="3">
    <location>
        <begin position="115"/>
        <end position="124"/>
    </location>
</feature>
<proteinExistence type="predicted"/>
<feature type="compositionally biased region" description="Basic residues" evidence="3">
    <location>
        <begin position="224"/>
        <end position="234"/>
    </location>
</feature>
<comment type="subcellular location">
    <subcellularLocation>
        <location evidence="1">Nucleus</location>
    </subcellularLocation>
</comment>
<evidence type="ECO:0000256" key="3">
    <source>
        <dbReference type="SAM" id="MobiDB-lite"/>
    </source>
</evidence>
<evidence type="ECO:0000313" key="5">
    <source>
        <dbReference type="Proteomes" id="UP000000305"/>
    </source>
</evidence>
<feature type="region of interest" description="Disordered" evidence="3">
    <location>
        <begin position="98"/>
        <end position="146"/>
    </location>
</feature>
<dbReference type="GO" id="GO:0000981">
    <property type="term" value="F:DNA-binding transcription factor activity, RNA polymerase II-specific"/>
    <property type="evidence" value="ECO:0000318"/>
    <property type="project" value="GO_Central"/>
</dbReference>
<keyword evidence="2" id="KW-0217">Developmental protein</keyword>
<dbReference type="GO" id="GO:0006357">
    <property type="term" value="P:regulation of transcription by RNA polymerase II"/>
    <property type="evidence" value="ECO:0000318"/>
    <property type="project" value="GO_Central"/>
</dbReference>
<dbReference type="AlphaFoldDB" id="E9I0X0"/>
<dbReference type="GO" id="GO:0000977">
    <property type="term" value="F:RNA polymerase II transcription regulatory region sequence-specific DNA binding"/>
    <property type="evidence" value="ECO:0000318"/>
    <property type="project" value="GO_Central"/>
</dbReference>
<dbReference type="InterPro" id="IPR050674">
    <property type="entry name" value="Msh_Homeobox_Regulators"/>
</dbReference>
<dbReference type="GO" id="GO:0048598">
    <property type="term" value="P:embryonic morphogenesis"/>
    <property type="evidence" value="ECO:0000318"/>
    <property type="project" value="GO_Central"/>
</dbReference>
<feature type="compositionally biased region" description="Acidic residues" evidence="3">
    <location>
        <begin position="244"/>
        <end position="269"/>
    </location>
</feature>
<evidence type="ECO:0000313" key="4">
    <source>
        <dbReference type="EMBL" id="EFX62361.1"/>
    </source>
</evidence>
<sequence>MGTSFWASVIGRRRLAPIAPGSSLFTTMVPSLLELVEERLRLLLLLIVDVPGVKLLLEGRRTGTFILGRGRSCQSQTFGSGTLAAASHQSAQAAAAVAAASKAAEHQNNQPSPKIKRDPAEDSRSSSSSRHSTEEEEEEGAIRMSSSITGPVVLSSAASVPCHARLARHPPTVEAHLLQRRLAPLRRPPDLVFISPAAATPTDPGHRSVPPLRRQQQKQQHEHRQPRRVSHAQRRGGQQSMMDSTEEVDCDVDCDEDDEDVDIEEEEGMSETCDSTPKGKIYRPSPTLASVAASMFHHHHHHHHHPQHPANLMSHHHFQHACMPAGYANERHGGRNSPQFRRIRRWSVSVPWFSRWPGLARMALTLRPGRSRLGPALFLFPLD</sequence>
<dbReference type="PANTHER" id="PTHR24338:SF0">
    <property type="entry name" value="MUSCLE SEGMENTATION HOMEOBOX"/>
    <property type="match status" value="1"/>
</dbReference>
<dbReference type="PANTHER" id="PTHR24338">
    <property type="entry name" value="HOMEOBOX PROTEIN MSX"/>
    <property type="match status" value="1"/>
</dbReference>
<feature type="region of interest" description="Disordered" evidence="3">
    <location>
        <begin position="193"/>
        <end position="281"/>
    </location>
</feature>
<reference evidence="4 5" key="1">
    <citation type="journal article" date="2011" name="Science">
        <title>The ecoresponsive genome of Daphnia pulex.</title>
        <authorList>
            <person name="Colbourne J.K."/>
            <person name="Pfrender M.E."/>
            <person name="Gilbert D."/>
            <person name="Thomas W.K."/>
            <person name="Tucker A."/>
            <person name="Oakley T.H."/>
            <person name="Tokishita S."/>
            <person name="Aerts A."/>
            <person name="Arnold G.J."/>
            <person name="Basu M.K."/>
            <person name="Bauer D.J."/>
            <person name="Caceres C.E."/>
            <person name="Carmel L."/>
            <person name="Casola C."/>
            <person name="Choi J.H."/>
            <person name="Detter J.C."/>
            <person name="Dong Q."/>
            <person name="Dusheyko S."/>
            <person name="Eads B.D."/>
            <person name="Frohlich T."/>
            <person name="Geiler-Samerotte K.A."/>
            <person name="Gerlach D."/>
            <person name="Hatcher P."/>
            <person name="Jogdeo S."/>
            <person name="Krijgsveld J."/>
            <person name="Kriventseva E.V."/>
            <person name="Kultz D."/>
            <person name="Laforsch C."/>
            <person name="Lindquist E."/>
            <person name="Lopez J."/>
            <person name="Manak J.R."/>
            <person name="Muller J."/>
            <person name="Pangilinan J."/>
            <person name="Patwardhan R.P."/>
            <person name="Pitluck S."/>
            <person name="Pritham E.J."/>
            <person name="Rechtsteiner A."/>
            <person name="Rho M."/>
            <person name="Rogozin I.B."/>
            <person name="Sakarya O."/>
            <person name="Salamov A."/>
            <person name="Schaack S."/>
            <person name="Shapiro H."/>
            <person name="Shiga Y."/>
            <person name="Skalitzky C."/>
            <person name="Smith Z."/>
            <person name="Souvorov A."/>
            <person name="Sung W."/>
            <person name="Tang Z."/>
            <person name="Tsuchiya D."/>
            <person name="Tu H."/>
            <person name="Vos H."/>
            <person name="Wang M."/>
            <person name="Wolf Y.I."/>
            <person name="Yamagata H."/>
            <person name="Yamada T."/>
            <person name="Ye Y."/>
            <person name="Shaw J.R."/>
            <person name="Andrews J."/>
            <person name="Crease T.J."/>
            <person name="Tang H."/>
            <person name="Lucas S.M."/>
            <person name="Robertson H.M."/>
            <person name="Bork P."/>
            <person name="Koonin E.V."/>
            <person name="Zdobnov E.M."/>
            <person name="Grigoriev I.V."/>
            <person name="Lynch M."/>
            <person name="Boore J.L."/>
        </authorList>
    </citation>
    <scope>NUCLEOTIDE SEQUENCE [LARGE SCALE GENOMIC DNA]</scope>
</reference>
<dbReference type="HOGENOM" id="CLU_722112_0_0_1"/>
<gene>
    <name evidence="4" type="ORF">DAPPUDRAFT_270546</name>
</gene>
<evidence type="ECO:0000256" key="2">
    <source>
        <dbReference type="ARBA" id="ARBA00022473"/>
    </source>
</evidence>
<name>E9I0X0_DAPPU</name>
<dbReference type="GO" id="GO:0005634">
    <property type="term" value="C:nucleus"/>
    <property type="evidence" value="ECO:0000318"/>
    <property type="project" value="GO_Central"/>
</dbReference>
<dbReference type="InParanoid" id="E9I0X0"/>
<protein>
    <submittedName>
        <fullName evidence="4">Uncharacterized protein</fullName>
    </submittedName>
</protein>
<evidence type="ECO:0000256" key="1">
    <source>
        <dbReference type="ARBA" id="ARBA00004123"/>
    </source>
</evidence>
<dbReference type="EMBL" id="GL733644">
    <property type="protein sequence ID" value="EFX62361.1"/>
    <property type="molecule type" value="Genomic_DNA"/>
</dbReference>
<dbReference type="Proteomes" id="UP000000305">
    <property type="component" value="Unassembled WGS sequence"/>
</dbReference>
<accession>E9I0X0</accession>
<keyword evidence="5" id="KW-1185">Reference proteome</keyword>